<name>A0A8S9KVU6_BRACR</name>
<reference evidence="1" key="1">
    <citation type="submission" date="2019-12" db="EMBL/GenBank/DDBJ databases">
        <title>Genome sequencing and annotation of Brassica cretica.</title>
        <authorList>
            <person name="Studholme D.J."/>
            <person name="Sarris P.F."/>
        </authorList>
    </citation>
    <scope>NUCLEOTIDE SEQUENCE</scope>
    <source>
        <strain evidence="1">PFS-001/15</strain>
        <tissue evidence="1">Leaf</tissue>
    </source>
</reference>
<dbReference type="Proteomes" id="UP000712281">
    <property type="component" value="Unassembled WGS sequence"/>
</dbReference>
<evidence type="ECO:0000313" key="1">
    <source>
        <dbReference type="EMBL" id="KAF2598519.1"/>
    </source>
</evidence>
<comment type="caution">
    <text evidence="1">The sequence shown here is derived from an EMBL/GenBank/DDBJ whole genome shotgun (WGS) entry which is preliminary data.</text>
</comment>
<evidence type="ECO:0000313" key="2">
    <source>
        <dbReference type="Proteomes" id="UP000712281"/>
    </source>
</evidence>
<organism evidence="1 2">
    <name type="scientific">Brassica cretica</name>
    <name type="common">Mustard</name>
    <dbReference type="NCBI Taxonomy" id="69181"/>
    <lineage>
        <taxon>Eukaryota</taxon>
        <taxon>Viridiplantae</taxon>
        <taxon>Streptophyta</taxon>
        <taxon>Embryophyta</taxon>
        <taxon>Tracheophyta</taxon>
        <taxon>Spermatophyta</taxon>
        <taxon>Magnoliopsida</taxon>
        <taxon>eudicotyledons</taxon>
        <taxon>Gunneridae</taxon>
        <taxon>Pentapetalae</taxon>
        <taxon>rosids</taxon>
        <taxon>malvids</taxon>
        <taxon>Brassicales</taxon>
        <taxon>Brassicaceae</taxon>
        <taxon>Brassiceae</taxon>
        <taxon>Brassica</taxon>
    </lineage>
</organism>
<proteinExistence type="predicted"/>
<protein>
    <submittedName>
        <fullName evidence="1">Uncharacterized protein</fullName>
    </submittedName>
</protein>
<dbReference type="EMBL" id="QGKW02000717">
    <property type="protein sequence ID" value="KAF2598519.1"/>
    <property type="molecule type" value="Genomic_DNA"/>
</dbReference>
<dbReference type="AlphaFoldDB" id="A0A8S9KVU6"/>
<accession>A0A8S9KVU6</accession>
<sequence length="229" mass="27105">MKQQSSNTFSGSIDSLPQLGKACVSLPWRNRHRSLSQRVQMNTHGLVTAEETRQELEFNMEKSVREYLRRASQALMMRDMVKGYYRFSSSLFQYLRAYEGFWFEAVVIKGPQEFRASIGIKVFAERLDSRLRHKKGRQYIIKRMIGSKEKRLHGLKTWLLRVELRETCLRSIEVEHVKLTRWMKPDELYSECVRLRRSVLKRLQGDAEVEQVCSGSRKCRHKEIVMDLD</sequence>
<gene>
    <name evidence="1" type="ORF">F2Q68_00008908</name>
</gene>